<dbReference type="EMBL" id="JBHSIS010000003">
    <property type="protein sequence ID" value="MFC4853180.1"/>
    <property type="molecule type" value="Genomic_DNA"/>
</dbReference>
<dbReference type="Proteomes" id="UP001595859">
    <property type="component" value="Unassembled WGS sequence"/>
</dbReference>
<sequence>MSDNFQNQSEDATRTRCQLQSGWDVLTEWSDTASPTRRNAVYGALFSMLDRTLFRTHQIVDDPRQPAEFFVAVRDDLVLKLRVNALDSFEVLYVGTWENAPGFEFGRV</sequence>
<reference evidence="2" key="1">
    <citation type="journal article" date="2019" name="Int. J. Syst. Evol. Microbiol.">
        <title>The Global Catalogue of Microorganisms (GCM) 10K type strain sequencing project: providing services to taxonomists for standard genome sequencing and annotation.</title>
        <authorList>
            <consortium name="The Broad Institute Genomics Platform"/>
            <consortium name="The Broad Institute Genome Sequencing Center for Infectious Disease"/>
            <person name="Wu L."/>
            <person name="Ma J."/>
        </authorList>
    </citation>
    <scope>NUCLEOTIDE SEQUENCE [LARGE SCALE GENOMIC DNA]</scope>
    <source>
        <strain evidence="2">ZS-22-S1</strain>
    </source>
</reference>
<keyword evidence="2" id="KW-1185">Reference proteome</keyword>
<organism evidence="1 2">
    <name type="scientific">Actinophytocola glycyrrhizae</name>
    <dbReference type="NCBI Taxonomy" id="2044873"/>
    <lineage>
        <taxon>Bacteria</taxon>
        <taxon>Bacillati</taxon>
        <taxon>Actinomycetota</taxon>
        <taxon>Actinomycetes</taxon>
        <taxon>Pseudonocardiales</taxon>
        <taxon>Pseudonocardiaceae</taxon>
    </lineage>
</organism>
<gene>
    <name evidence="1" type="ORF">ACFPCV_06675</name>
</gene>
<evidence type="ECO:0000313" key="2">
    <source>
        <dbReference type="Proteomes" id="UP001595859"/>
    </source>
</evidence>
<name>A0ABV9RY04_9PSEU</name>
<dbReference type="InterPro" id="IPR046202">
    <property type="entry name" value="DUF6235"/>
</dbReference>
<proteinExistence type="predicted"/>
<protein>
    <submittedName>
        <fullName evidence="1">DUF6235 family protein</fullName>
    </submittedName>
</protein>
<accession>A0ABV9RY04</accession>
<evidence type="ECO:0000313" key="1">
    <source>
        <dbReference type="EMBL" id="MFC4853180.1"/>
    </source>
</evidence>
<dbReference type="RefSeq" id="WP_378055156.1">
    <property type="nucleotide sequence ID" value="NZ_JBHSIS010000003.1"/>
</dbReference>
<comment type="caution">
    <text evidence="1">The sequence shown here is derived from an EMBL/GenBank/DDBJ whole genome shotgun (WGS) entry which is preliminary data.</text>
</comment>
<dbReference type="Pfam" id="PF19748">
    <property type="entry name" value="DUF6235"/>
    <property type="match status" value="1"/>
</dbReference>